<name>A0A1H9IX62_9LACT</name>
<keyword evidence="1" id="KW-0812">Transmembrane</keyword>
<keyword evidence="1" id="KW-1133">Transmembrane helix</keyword>
<dbReference type="PANTHER" id="PTHR34473">
    <property type="entry name" value="UPF0699 TRANSMEMBRANE PROTEIN YDBS"/>
    <property type="match status" value="1"/>
</dbReference>
<sequence length="198" mass="22342">MDYINLSKNARKSLAIKEAIWAIIAGIIVSVISLVINAFTIPETVRNVVAIIKYLVFAYIIFEWVLDFTVGFKHKKYRITSESVEYLTGVIFVSRTIIPIRRIQQVELSEGFVNRHFKLANVNLITAGGELEIEYLDQEVAEQLVVDLKEVINQFAKEDAIAAKQQAFCRLDGEEVAYTCNPASSLKEVGDENDTTNH</sequence>
<organism evidence="3 4">
    <name type="scientific">Granulicatella balaenopterae</name>
    <dbReference type="NCBI Taxonomy" id="137733"/>
    <lineage>
        <taxon>Bacteria</taxon>
        <taxon>Bacillati</taxon>
        <taxon>Bacillota</taxon>
        <taxon>Bacilli</taxon>
        <taxon>Lactobacillales</taxon>
        <taxon>Carnobacteriaceae</taxon>
        <taxon>Granulicatella</taxon>
    </lineage>
</organism>
<dbReference type="Proteomes" id="UP000198556">
    <property type="component" value="Unassembled WGS sequence"/>
</dbReference>
<evidence type="ECO:0000259" key="2">
    <source>
        <dbReference type="Pfam" id="PF03703"/>
    </source>
</evidence>
<feature type="transmembrane region" description="Helical" evidence="1">
    <location>
        <begin position="51"/>
        <end position="72"/>
    </location>
</feature>
<evidence type="ECO:0000256" key="1">
    <source>
        <dbReference type="SAM" id="Phobius"/>
    </source>
</evidence>
<feature type="domain" description="YdbS-like PH" evidence="2">
    <location>
        <begin position="74"/>
        <end position="144"/>
    </location>
</feature>
<protein>
    <recommendedName>
        <fullName evidence="2">YdbS-like PH domain-containing protein</fullName>
    </recommendedName>
</protein>
<proteinExistence type="predicted"/>
<dbReference type="AlphaFoldDB" id="A0A1H9IX62"/>
<evidence type="ECO:0000313" key="4">
    <source>
        <dbReference type="Proteomes" id="UP000198556"/>
    </source>
</evidence>
<keyword evidence="1" id="KW-0472">Membrane</keyword>
<accession>A0A1H9IX62</accession>
<dbReference type="STRING" id="137733.SAMN05421767_1078"/>
<reference evidence="3 4" key="1">
    <citation type="submission" date="2016-10" db="EMBL/GenBank/DDBJ databases">
        <authorList>
            <person name="de Groot N.N."/>
        </authorList>
    </citation>
    <scope>NUCLEOTIDE SEQUENCE [LARGE SCALE GENOMIC DNA]</scope>
    <source>
        <strain evidence="3 4">DSM 15827</strain>
    </source>
</reference>
<dbReference type="EMBL" id="FOGF01000007">
    <property type="protein sequence ID" value="SEQ79174.1"/>
    <property type="molecule type" value="Genomic_DNA"/>
</dbReference>
<dbReference type="InterPro" id="IPR005182">
    <property type="entry name" value="YdbS-like_PH"/>
</dbReference>
<evidence type="ECO:0000313" key="3">
    <source>
        <dbReference type="EMBL" id="SEQ79174.1"/>
    </source>
</evidence>
<feature type="transmembrane region" description="Helical" evidence="1">
    <location>
        <begin position="20"/>
        <end position="39"/>
    </location>
</feature>
<gene>
    <name evidence="3" type="ORF">SAMN05421767_1078</name>
</gene>
<dbReference type="PANTHER" id="PTHR34473:SF2">
    <property type="entry name" value="UPF0699 TRANSMEMBRANE PROTEIN YDBT"/>
    <property type="match status" value="1"/>
</dbReference>
<dbReference type="RefSeq" id="WP_089746136.1">
    <property type="nucleotide sequence ID" value="NZ_FOGF01000007.1"/>
</dbReference>
<keyword evidence="4" id="KW-1185">Reference proteome</keyword>
<dbReference type="OrthoDB" id="1750577at2"/>
<dbReference type="Pfam" id="PF03703">
    <property type="entry name" value="bPH_2"/>
    <property type="match status" value="1"/>
</dbReference>